<sequence length="79" mass="9073">MYQIDDRQKHNNVKFAQRKLDEDVRETGKRATKKFIREYANTEEVLALIATFNAREDVEAIKVTNTIIASASNETVEGE</sequence>
<name>A0A4V1AIE6_9LACO</name>
<dbReference type="AlphaFoldDB" id="A0A4V1AIE6"/>
<accession>A0A4V1AIE6</accession>
<gene>
    <name evidence="1" type="ORF">EQG49_01550</name>
</gene>
<protein>
    <submittedName>
        <fullName evidence="1">Uncharacterized protein</fullName>
    </submittedName>
</protein>
<reference evidence="2" key="1">
    <citation type="submission" date="2019-03" db="EMBL/GenBank/DDBJ databases">
        <title>Weissella sp. 26KH-42 Genome sequencing.</title>
        <authorList>
            <person name="Heo J."/>
            <person name="Kim S.-J."/>
            <person name="Kim J.-S."/>
            <person name="Hong S.-B."/>
            <person name="Kwon S.-W."/>
        </authorList>
    </citation>
    <scope>NUCLEOTIDE SEQUENCE [LARGE SCALE GENOMIC DNA]</scope>
    <source>
        <strain evidence="2">26KH-42</strain>
    </source>
</reference>
<evidence type="ECO:0000313" key="2">
    <source>
        <dbReference type="Proteomes" id="UP000292886"/>
    </source>
</evidence>
<dbReference type="RefSeq" id="WP_133362315.1">
    <property type="nucleotide sequence ID" value="NZ_CP037940.1"/>
</dbReference>
<proteinExistence type="predicted"/>
<evidence type="ECO:0000313" key="1">
    <source>
        <dbReference type="EMBL" id="QBO35235.1"/>
    </source>
</evidence>
<dbReference type="Proteomes" id="UP000292886">
    <property type="component" value="Chromosome"/>
</dbReference>
<organism evidence="1 2">
    <name type="scientific">Periweissella cryptocerci</name>
    <dbReference type="NCBI Taxonomy" id="2506420"/>
    <lineage>
        <taxon>Bacteria</taxon>
        <taxon>Bacillati</taxon>
        <taxon>Bacillota</taxon>
        <taxon>Bacilli</taxon>
        <taxon>Lactobacillales</taxon>
        <taxon>Lactobacillaceae</taxon>
        <taxon>Periweissella</taxon>
    </lineage>
</organism>
<keyword evidence="2" id="KW-1185">Reference proteome</keyword>
<dbReference type="EMBL" id="CP037940">
    <property type="protein sequence ID" value="QBO35235.1"/>
    <property type="molecule type" value="Genomic_DNA"/>
</dbReference>
<dbReference type="KEGG" id="wei:EQG49_01550"/>